<organism evidence="2 3">
    <name type="scientific">Desulfacinum hydrothermale DSM 13146</name>
    <dbReference type="NCBI Taxonomy" id="1121390"/>
    <lineage>
        <taxon>Bacteria</taxon>
        <taxon>Pseudomonadati</taxon>
        <taxon>Thermodesulfobacteriota</taxon>
        <taxon>Syntrophobacteria</taxon>
        <taxon>Syntrophobacterales</taxon>
        <taxon>Syntrophobacteraceae</taxon>
        <taxon>Desulfacinum</taxon>
    </lineage>
</organism>
<dbReference type="InterPro" id="IPR037171">
    <property type="entry name" value="NagB/RpiA_transferase-like"/>
</dbReference>
<proteinExistence type="predicted"/>
<accession>A0A1W1XQ55</accession>
<dbReference type="PANTHER" id="PTHR36179:SF2">
    <property type="entry name" value="LUD DOMAIN-CONTAINING PROTEIN"/>
    <property type="match status" value="1"/>
</dbReference>
<dbReference type="PANTHER" id="PTHR36179">
    <property type="entry name" value="LUD_DOM DOMAIN-CONTAINING PROTEIN"/>
    <property type="match status" value="1"/>
</dbReference>
<dbReference type="EMBL" id="FWXF01000014">
    <property type="protein sequence ID" value="SMC25651.1"/>
    <property type="molecule type" value="Genomic_DNA"/>
</dbReference>
<dbReference type="Pfam" id="PF02589">
    <property type="entry name" value="LUD_dom"/>
    <property type="match status" value="1"/>
</dbReference>
<reference evidence="2 3" key="1">
    <citation type="submission" date="2017-04" db="EMBL/GenBank/DDBJ databases">
        <authorList>
            <person name="Afonso C.L."/>
            <person name="Miller P.J."/>
            <person name="Scott M.A."/>
            <person name="Spackman E."/>
            <person name="Goraichik I."/>
            <person name="Dimitrov K.M."/>
            <person name="Suarez D.L."/>
            <person name="Swayne D.E."/>
        </authorList>
    </citation>
    <scope>NUCLEOTIDE SEQUENCE [LARGE SCALE GENOMIC DNA]</scope>
    <source>
        <strain evidence="2 3">DSM 13146</strain>
    </source>
</reference>
<evidence type="ECO:0000313" key="2">
    <source>
        <dbReference type="EMBL" id="SMC25651.1"/>
    </source>
</evidence>
<protein>
    <submittedName>
        <fullName evidence="2">Uncharacterized ACR, YkgG family COG1556</fullName>
    </submittedName>
</protein>
<name>A0A1W1XQ55_9BACT</name>
<dbReference type="Gene3D" id="3.40.50.10420">
    <property type="entry name" value="NagB/RpiA/CoA transferase-like"/>
    <property type="match status" value="1"/>
</dbReference>
<dbReference type="InterPro" id="IPR003741">
    <property type="entry name" value="LUD_dom"/>
</dbReference>
<dbReference type="InterPro" id="IPR009501">
    <property type="entry name" value="UCP020269"/>
</dbReference>
<feature type="domain" description="LUD" evidence="1">
    <location>
        <begin position="13"/>
        <end position="211"/>
    </location>
</feature>
<evidence type="ECO:0000259" key="1">
    <source>
        <dbReference type="Pfam" id="PF02589"/>
    </source>
</evidence>
<evidence type="ECO:0000313" key="3">
    <source>
        <dbReference type="Proteomes" id="UP000192783"/>
    </source>
</evidence>
<dbReference type="OrthoDB" id="9809147at2"/>
<dbReference type="PIRSF" id="PIRSF020269">
    <property type="entry name" value="DUF1121"/>
    <property type="match status" value="1"/>
</dbReference>
<dbReference type="AlphaFoldDB" id="A0A1W1XQ55"/>
<keyword evidence="3" id="KW-1185">Reference proteome</keyword>
<sequence>MDHPVEHFWDLKLKRVQEALEKNNFAVTCAQNRADAKERVLQEILPTLDPESISWGGSMTFVASGLYDALKDRNDLAVLDTYEKGLSFQDMLERRRRSLLVDLFFTGTNAVTEAGQLVNLDMYGNRVAALTFGPRHVIVLVGRNKVVPDLKAAMHRIKAYAAPANAMRLDKKTPCYHTGVCQECSSPERICNHWTITEKSFPEGRIHVVLINEDLGL</sequence>
<dbReference type="STRING" id="1121390.SAMN02746041_02404"/>
<dbReference type="Proteomes" id="UP000192783">
    <property type="component" value="Unassembled WGS sequence"/>
</dbReference>
<dbReference type="InterPro" id="IPR024185">
    <property type="entry name" value="FTHF_cligase-like_sf"/>
</dbReference>
<dbReference type="SUPFAM" id="SSF100950">
    <property type="entry name" value="NagB/RpiA/CoA transferase-like"/>
    <property type="match status" value="1"/>
</dbReference>
<gene>
    <name evidence="2" type="ORF">SAMN02746041_02404</name>
</gene>
<dbReference type="RefSeq" id="WP_084058197.1">
    <property type="nucleotide sequence ID" value="NZ_FWXF01000014.1"/>
</dbReference>